<dbReference type="Pfam" id="PF13932">
    <property type="entry name" value="SAM_GIDA_C"/>
    <property type="match status" value="1"/>
</dbReference>
<dbReference type="OrthoDB" id="10266265at2759"/>
<dbReference type="InterPro" id="IPR026904">
    <property type="entry name" value="MnmG_C"/>
</dbReference>
<comment type="caution">
    <text evidence="6">The sequence shown here is derived from an EMBL/GenBank/DDBJ whole genome shotgun (WGS) entry which is preliminary data.</text>
</comment>
<feature type="domain" description="tRNA uridine 5-carboxymethylaminomethyl modification enzyme C-terminal subdomain" evidence="5">
    <location>
        <begin position="1"/>
        <end position="62"/>
    </location>
</feature>
<organism evidence="6 7">
    <name type="scientific">Friedmanniomyces simplex</name>
    <dbReference type="NCBI Taxonomy" id="329884"/>
    <lineage>
        <taxon>Eukaryota</taxon>
        <taxon>Fungi</taxon>
        <taxon>Dikarya</taxon>
        <taxon>Ascomycota</taxon>
        <taxon>Pezizomycotina</taxon>
        <taxon>Dothideomycetes</taxon>
        <taxon>Dothideomycetidae</taxon>
        <taxon>Mycosphaerellales</taxon>
        <taxon>Teratosphaeriaceae</taxon>
        <taxon>Friedmanniomyces</taxon>
    </lineage>
</organism>
<dbReference type="Gene3D" id="1.10.150.570">
    <property type="entry name" value="GidA associated domain, C-terminal subdomain"/>
    <property type="match status" value="1"/>
</dbReference>
<dbReference type="InterPro" id="IPR047001">
    <property type="entry name" value="MnmG_C_subdom"/>
</dbReference>
<dbReference type="AlphaFoldDB" id="A0A4V5NI88"/>
<dbReference type="Proteomes" id="UP000309340">
    <property type="component" value="Unassembled WGS sequence"/>
</dbReference>
<keyword evidence="3" id="KW-0285">Flavoprotein</keyword>
<evidence type="ECO:0000256" key="2">
    <source>
        <dbReference type="ARBA" id="ARBA00007653"/>
    </source>
</evidence>
<comment type="similarity">
    <text evidence="2">Belongs to the MnmG family.</text>
</comment>
<name>A0A4V5NI88_9PEZI</name>
<accession>A0A4V5NI88</accession>
<reference evidence="6 7" key="1">
    <citation type="submission" date="2017-03" db="EMBL/GenBank/DDBJ databases">
        <title>Genomes of endolithic fungi from Antarctica.</title>
        <authorList>
            <person name="Coleine C."/>
            <person name="Masonjones S."/>
            <person name="Stajich J.E."/>
        </authorList>
    </citation>
    <scope>NUCLEOTIDE SEQUENCE [LARGE SCALE GENOMIC DNA]</scope>
    <source>
        <strain evidence="6 7">CCFEE 5184</strain>
    </source>
</reference>
<evidence type="ECO:0000259" key="5">
    <source>
        <dbReference type="SMART" id="SM01228"/>
    </source>
</evidence>
<sequence length="95" mass="10417">EASAAAFTRDEGLLLPADLDYQAVHGLSLEEKKVLGDTRPESVGQARRIEGVTPAGALRLLAYVRNEWRRSRGDRVVLKETLEAHPPGREVEALA</sequence>
<evidence type="ECO:0000256" key="4">
    <source>
        <dbReference type="ARBA" id="ARBA00022827"/>
    </source>
</evidence>
<protein>
    <recommendedName>
        <fullName evidence="5">tRNA uridine 5-carboxymethylaminomethyl modification enzyme C-terminal subdomain domain-containing protein</fullName>
    </recommendedName>
</protein>
<evidence type="ECO:0000313" key="6">
    <source>
        <dbReference type="EMBL" id="TKA81149.1"/>
    </source>
</evidence>
<gene>
    <name evidence="6" type="ORF">B0A55_01652</name>
</gene>
<feature type="non-terminal residue" evidence="6">
    <location>
        <position position="1"/>
    </location>
</feature>
<proteinExistence type="inferred from homology"/>
<keyword evidence="7" id="KW-1185">Reference proteome</keyword>
<dbReference type="STRING" id="329884.A0A4V5NI88"/>
<dbReference type="InterPro" id="IPR044920">
    <property type="entry name" value="MnmG_C_subdom_sf"/>
</dbReference>
<dbReference type="EMBL" id="NAJQ01000057">
    <property type="protein sequence ID" value="TKA81149.1"/>
    <property type="molecule type" value="Genomic_DNA"/>
</dbReference>
<dbReference type="GO" id="GO:0070899">
    <property type="term" value="P:mitochondrial tRNA wobble uridine modification"/>
    <property type="evidence" value="ECO:0007669"/>
    <property type="project" value="UniProtKB-ARBA"/>
</dbReference>
<evidence type="ECO:0000256" key="3">
    <source>
        <dbReference type="ARBA" id="ARBA00022630"/>
    </source>
</evidence>
<evidence type="ECO:0000313" key="7">
    <source>
        <dbReference type="Proteomes" id="UP000309340"/>
    </source>
</evidence>
<dbReference type="FunFam" id="1.10.150.570:FF:000001">
    <property type="entry name" value="tRNA uridine 5-carboxymethylaminomethyl modification enzyme MnmG"/>
    <property type="match status" value="1"/>
</dbReference>
<comment type="cofactor">
    <cofactor evidence="1">
        <name>FAD</name>
        <dbReference type="ChEBI" id="CHEBI:57692"/>
    </cofactor>
</comment>
<dbReference type="GO" id="GO:0005739">
    <property type="term" value="C:mitochondrion"/>
    <property type="evidence" value="ECO:0007669"/>
    <property type="project" value="GOC"/>
</dbReference>
<keyword evidence="4" id="KW-0274">FAD</keyword>
<evidence type="ECO:0000256" key="1">
    <source>
        <dbReference type="ARBA" id="ARBA00001974"/>
    </source>
</evidence>
<dbReference type="SMART" id="SM01228">
    <property type="entry name" value="GIDA_assoc_3"/>
    <property type="match status" value="1"/>
</dbReference>